<feature type="domain" description="HTH araC/xylS-type" evidence="4">
    <location>
        <begin position="178"/>
        <end position="275"/>
    </location>
</feature>
<keyword evidence="6" id="KW-1185">Reference proteome</keyword>
<dbReference type="Gene3D" id="1.10.10.60">
    <property type="entry name" value="Homeodomain-like"/>
    <property type="match status" value="2"/>
</dbReference>
<dbReference type="Gene3D" id="2.60.120.10">
    <property type="entry name" value="Jelly Rolls"/>
    <property type="match status" value="1"/>
</dbReference>
<dbReference type="InterPro" id="IPR014710">
    <property type="entry name" value="RmlC-like_jellyroll"/>
</dbReference>
<organism evidence="5 6">
    <name type="scientific">Brevibacillus brevis</name>
    <name type="common">Bacillus brevis</name>
    <dbReference type="NCBI Taxonomy" id="1393"/>
    <lineage>
        <taxon>Bacteria</taxon>
        <taxon>Bacillati</taxon>
        <taxon>Bacillota</taxon>
        <taxon>Bacilli</taxon>
        <taxon>Bacillales</taxon>
        <taxon>Paenibacillaceae</taxon>
        <taxon>Brevibacillus</taxon>
    </lineage>
</organism>
<dbReference type="InterPro" id="IPR009057">
    <property type="entry name" value="Homeodomain-like_sf"/>
</dbReference>
<accession>A0ABY9T551</accession>
<dbReference type="PANTHER" id="PTHR46796">
    <property type="entry name" value="HTH-TYPE TRANSCRIPTIONAL ACTIVATOR RHAS-RELATED"/>
    <property type="match status" value="1"/>
</dbReference>
<dbReference type="InterPro" id="IPR020449">
    <property type="entry name" value="Tscrpt_reg_AraC-type_HTH"/>
</dbReference>
<dbReference type="SUPFAM" id="SSF46689">
    <property type="entry name" value="Homeodomain-like"/>
    <property type="match status" value="2"/>
</dbReference>
<protein>
    <submittedName>
        <fullName evidence="5">AraC family transcriptional regulator</fullName>
    </submittedName>
</protein>
<dbReference type="SUPFAM" id="SSF51215">
    <property type="entry name" value="Regulatory protein AraC"/>
    <property type="match status" value="1"/>
</dbReference>
<dbReference type="InterPro" id="IPR018060">
    <property type="entry name" value="HTH_AraC"/>
</dbReference>
<dbReference type="PANTHER" id="PTHR46796:SF2">
    <property type="entry name" value="TRANSCRIPTIONAL REGULATORY PROTEIN"/>
    <property type="match status" value="1"/>
</dbReference>
<gene>
    <name evidence="5" type="ORF">RGB73_01935</name>
</gene>
<sequence>MWGEELTEMADVTFYRSEALPFLEAKQCTKSDLAYQKHFHGEYSIGLIDEGETSAWCDGRMYPVEAGRVISFPPHMLHACHPRQQTQWKYRMLFIQPDWLKQLEPGELEQLRIPFLLEGRKNHDCRRLICRVVESLASAEEPLVIESWLAELIQAIVTPHTLDLDHASRSDREQRYIRLIREYLHAHYTERVTLEELKRIAGISRFHLIRLFKKGTNVPPHAYQNLLRINHAKIALAEKRPIAEIAAEAGFYDQSHFARAFFKVVGTTPQRYAVSR</sequence>
<dbReference type="InterPro" id="IPR003313">
    <property type="entry name" value="AraC-bd"/>
</dbReference>
<dbReference type="Pfam" id="PF02311">
    <property type="entry name" value="AraC_binding"/>
    <property type="match status" value="1"/>
</dbReference>
<dbReference type="InterPro" id="IPR050204">
    <property type="entry name" value="AraC_XylS_family_regulators"/>
</dbReference>
<keyword evidence="2" id="KW-0238">DNA-binding</keyword>
<dbReference type="SMART" id="SM00342">
    <property type="entry name" value="HTH_ARAC"/>
    <property type="match status" value="1"/>
</dbReference>
<evidence type="ECO:0000313" key="5">
    <source>
        <dbReference type="EMBL" id="WNC15161.1"/>
    </source>
</evidence>
<name>A0ABY9T551_BREBE</name>
<dbReference type="EMBL" id="CP134050">
    <property type="protein sequence ID" value="WNC15161.1"/>
    <property type="molecule type" value="Genomic_DNA"/>
</dbReference>
<dbReference type="Pfam" id="PF12833">
    <property type="entry name" value="HTH_18"/>
    <property type="match status" value="1"/>
</dbReference>
<keyword evidence="3" id="KW-0804">Transcription</keyword>
<reference evidence="5 6" key="1">
    <citation type="submission" date="2023-09" db="EMBL/GenBank/DDBJ databases">
        <title>Complete Genome and Methylome dissection of Bacillus brevis NEB573 original source of BbsI restriction endonuclease.</title>
        <authorList>
            <person name="Fomenkov A."/>
            <person name="Roberts R.D."/>
        </authorList>
    </citation>
    <scope>NUCLEOTIDE SEQUENCE [LARGE SCALE GENOMIC DNA]</scope>
    <source>
        <strain evidence="5 6">NEB573</strain>
    </source>
</reference>
<dbReference type="Proteomes" id="UP001256827">
    <property type="component" value="Chromosome"/>
</dbReference>
<dbReference type="PRINTS" id="PR00032">
    <property type="entry name" value="HTHARAC"/>
</dbReference>
<dbReference type="PROSITE" id="PS01124">
    <property type="entry name" value="HTH_ARAC_FAMILY_2"/>
    <property type="match status" value="1"/>
</dbReference>
<keyword evidence="1" id="KW-0805">Transcription regulation</keyword>
<proteinExistence type="predicted"/>
<evidence type="ECO:0000313" key="6">
    <source>
        <dbReference type="Proteomes" id="UP001256827"/>
    </source>
</evidence>
<evidence type="ECO:0000256" key="3">
    <source>
        <dbReference type="ARBA" id="ARBA00023163"/>
    </source>
</evidence>
<evidence type="ECO:0000256" key="1">
    <source>
        <dbReference type="ARBA" id="ARBA00023015"/>
    </source>
</evidence>
<dbReference type="RefSeq" id="WP_310768563.1">
    <property type="nucleotide sequence ID" value="NZ_CP134050.1"/>
</dbReference>
<evidence type="ECO:0000256" key="2">
    <source>
        <dbReference type="ARBA" id="ARBA00023125"/>
    </source>
</evidence>
<dbReference type="InterPro" id="IPR037923">
    <property type="entry name" value="HTH-like"/>
</dbReference>
<evidence type="ECO:0000259" key="4">
    <source>
        <dbReference type="PROSITE" id="PS01124"/>
    </source>
</evidence>